<keyword evidence="8" id="KW-1185">Reference proteome</keyword>
<evidence type="ECO:0000256" key="1">
    <source>
        <dbReference type="ARBA" id="ARBA00004651"/>
    </source>
</evidence>
<feature type="transmembrane region" description="Helical" evidence="6">
    <location>
        <begin position="423"/>
        <end position="442"/>
    </location>
</feature>
<dbReference type="PANTHER" id="PTHR30250:SF11">
    <property type="entry name" value="O-ANTIGEN TRANSPORTER-RELATED"/>
    <property type="match status" value="1"/>
</dbReference>
<evidence type="ECO:0000313" key="7">
    <source>
        <dbReference type="EMBL" id="AGA91410.1"/>
    </source>
</evidence>
<feature type="transmembrane region" description="Helical" evidence="6">
    <location>
        <begin position="97"/>
        <end position="120"/>
    </location>
</feature>
<proteinExistence type="predicted"/>
<keyword evidence="3 6" id="KW-0812">Transmembrane</keyword>
<feature type="transmembrane region" description="Helical" evidence="6">
    <location>
        <begin position="287"/>
        <end position="307"/>
    </location>
</feature>
<evidence type="ECO:0000256" key="4">
    <source>
        <dbReference type="ARBA" id="ARBA00022989"/>
    </source>
</evidence>
<feature type="transmembrane region" description="Helical" evidence="6">
    <location>
        <begin position="328"/>
        <end position="350"/>
    </location>
</feature>
<dbReference type="PATRIC" id="fig|765912.4.peg.2646"/>
<protein>
    <submittedName>
        <fullName evidence="7">Membrane protein involved in the export of O-antigen and teichoic acid</fullName>
    </submittedName>
</protein>
<evidence type="ECO:0000256" key="3">
    <source>
        <dbReference type="ARBA" id="ARBA00022692"/>
    </source>
</evidence>
<dbReference type="EMBL" id="CP003051">
    <property type="protein sequence ID" value="AGA91410.1"/>
    <property type="molecule type" value="Genomic_DNA"/>
</dbReference>
<feature type="transmembrane region" description="Helical" evidence="6">
    <location>
        <begin position="454"/>
        <end position="473"/>
    </location>
</feature>
<organism evidence="7 8">
    <name type="scientific">Thioflavicoccus mobilis 8321</name>
    <dbReference type="NCBI Taxonomy" id="765912"/>
    <lineage>
        <taxon>Bacteria</taxon>
        <taxon>Pseudomonadati</taxon>
        <taxon>Pseudomonadota</taxon>
        <taxon>Gammaproteobacteria</taxon>
        <taxon>Chromatiales</taxon>
        <taxon>Chromatiaceae</taxon>
        <taxon>Thioflavicoccus</taxon>
    </lineage>
</organism>
<accession>L0H196</accession>
<dbReference type="eggNOG" id="COG2244">
    <property type="taxonomic scope" value="Bacteria"/>
</dbReference>
<keyword evidence="5 6" id="KW-0472">Membrane</keyword>
<evidence type="ECO:0000256" key="6">
    <source>
        <dbReference type="SAM" id="Phobius"/>
    </source>
</evidence>
<feature type="transmembrane region" description="Helical" evidence="6">
    <location>
        <begin position="65"/>
        <end position="85"/>
    </location>
</feature>
<reference evidence="7 8" key="1">
    <citation type="submission" date="2011-09" db="EMBL/GenBank/DDBJ databases">
        <title>Complete sequence of chromosome of Thioflavicoccus mobilis 8321.</title>
        <authorList>
            <consortium name="US DOE Joint Genome Institute"/>
            <person name="Lucas S."/>
            <person name="Han J."/>
            <person name="Lapidus A."/>
            <person name="Cheng J.-F."/>
            <person name="Goodwin L."/>
            <person name="Pitluck S."/>
            <person name="Peters L."/>
            <person name="Ovchinnikova G."/>
            <person name="Lu M."/>
            <person name="Detter J.C."/>
            <person name="Han C."/>
            <person name="Tapia R."/>
            <person name="Land M."/>
            <person name="Hauser L."/>
            <person name="Kyrpides N."/>
            <person name="Ivanova N."/>
            <person name="Pagani I."/>
            <person name="Vogl K."/>
            <person name="Liu Z."/>
            <person name="Imhoff J."/>
            <person name="Thiel V."/>
            <person name="Frigaard N.-U."/>
            <person name="Bryant D."/>
            <person name="Woyke T."/>
        </authorList>
    </citation>
    <scope>NUCLEOTIDE SEQUENCE [LARGE SCALE GENOMIC DNA]</scope>
    <source>
        <strain evidence="7 8">8321</strain>
    </source>
</reference>
<feature type="transmembrane region" description="Helical" evidence="6">
    <location>
        <begin position="395"/>
        <end position="417"/>
    </location>
</feature>
<feature type="transmembrane region" description="Helical" evidence="6">
    <location>
        <begin position="247"/>
        <end position="267"/>
    </location>
</feature>
<feature type="transmembrane region" description="Helical" evidence="6">
    <location>
        <begin position="167"/>
        <end position="187"/>
    </location>
</feature>
<evidence type="ECO:0000256" key="2">
    <source>
        <dbReference type="ARBA" id="ARBA00022475"/>
    </source>
</evidence>
<dbReference type="InterPro" id="IPR050833">
    <property type="entry name" value="Poly_Biosynth_Transport"/>
</dbReference>
<evidence type="ECO:0000256" key="5">
    <source>
        <dbReference type="ARBA" id="ARBA00023136"/>
    </source>
</evidence>
<dbReference type="Proteomes" id="UP000010816">
    <property type="component" value="Chromosome"/>
</dbReference>
<dbReference type="KEGG" id="tmb:Thimo_2699"/>
<sequence>MRTSAPLGVTRIRPGSLALNPLKRLASQTAIYGLSSVFGRLLNYLLVPLLTYTFAPAEYGVVAELYAYMGFFAVVLLFGLETGYFRFRSREEWPPATVYGTVLRFLAIANGAFLVLVLFYQGPLADLLRHPENPEYIWWCAAILALDSVGAAAFARLRAEERAARFATIKLLEIAANVGLTLFFVYLCRHAWLADPESLLGSLWDPRIGVGYVFIANLTASLMKLLLLVPQLRGGLGQFDPALLRALLRYSLPMVIIGFAGITNEMLDRAALKYLLPYDPETNMAQLGIYSACYKLSVLMALFIQAFRYAGEPFFFSYAKERDARATYALVLNWFVIGCVFLFLLVTLYLDLFQYFVGAAYREGLHVVPVLLLASALLGVYVNLSIWYKLTDRTLLGAGVALIGSAITVALLLWSVPRWGYEGAAWAHLACYGSMVAISYLLGRHYYPVPYEVGRVLGYLVFGVALYLGSRVLVVQLGWSAPLAGTLCMAVYLAAVVLLDGRRLLRRTAPATS</sequence>
<feature type="transmembrane region" description="Helical" evidence="6">
    <location>
        <begin position="207"/>
        <end position="227"/>
    </location>
</feature>
<dbReference type="PANTHER" id="PTHR30250">
    <property type="entry name" value="PST FAMILY PREDICTED COLANIC ACID TRANSPORTER"/>
    <property type="match status" value="1"/>
</dbReference>
<name>L0H196_9GAMM</name>
<feature type="transmembrane region" description="Helical" evidence="6">
    <location>
        <begin position="370"/>
        <end position="388"/>
    </location>
</feature>
<feature type="transmembrane region" description="Helical" evidence="6">
    <location>
        <begin position="479"/>
        <end position="499"/>
    </location>
</feature>
<keyword evidence="2" id="KW-1003">Cell membrane</keyword>
<dbReference type="STRING" id="765912.Thimo_2699"/>
<dbReference type="Pfam" id="PF13440">
    <property type="entry name" value="Polysacc_synt_3"/>
    <property type="match status" value="1"/>
</dbReference>
<dbReference type="HOGENOM" id="CLU_022017_7_2_6"/>
<comment type="subcellular location">
    <subcellularLocation>
        <location evidence="1">Cell membrane</location>
        <topology evidence="1">Multi-pass membrane protein</topology>
    </subcellularLocation>
</comment>
<feature type="transmembrane region" description="Helical" evidence="6">
    <location>
        <begin position="136"/>
        <end position="155"/>
    </location>
</feature>
<evidence type="ECO:0000313" key="8">
    <source>
        <dbReference type="Proteomes" id="UP000010816"/>
    </source>
</evidence>
<keyword evidence="4 6" id="KW-1133">Transmembrane helix</keyword>
<gene>
    <name evidence="7" type="ORF">Thimo_2699</name>
</gene>
<feature type="transmembrane region" description="Helical" evidence="6">
    <location>
        <begin position="30"/>
        <end position="53"/>
    </location>
</feature>
<dbReference type="AlphaFoldDB" id="L0H196"/>
<dbReference type="GO" id="GO:0005886">
    <property type="term" value="C:plasma membrane"/>
    <property type="evidence" value="ECO:0007669"/>
    <property type="project" value="UniProtKB-SubCell"/>
</dbReference>